<accession>A0A3M7KRC7</accession>
<dbReference type="AlphaFoldDB" id="A0A3M7KRC7"/>
<dbReference type="SUPFAM" id="SSF50978">
    <property type="entry name" value="WD40 repeat-like"/>
    <property type="match status" value="2"/>
</dbReference>
<dbReference type="InterPro" id="IPR036322">
    <property type="entry name" value="WD40_repeat_dom_sf"/>
</dbReference>
<dbReference type="InterPro" id="IPR057854">
    <property type="entry name" value="TPR_WDR11"/>
</dbReference>
<dbReference type="PROSITE" id="PS50082">
    <property type="entry name" value="WD_REPEATS_2"/>
    <property type="match status" value="1"/>
</dbReference>
<feature type="domain" description="WDR11 second beta-propeller" evidence="4">
    <location>
        <begin position="439"/>
        <end position="754"/>
    </location>
</feature>
<evidence type="ECO:0000259" key="5">
    <source>
        <dbReference type="Pfam" id="PF23753"/>
    </source>
</evidence>
<feature type="repeat" description="WD" evidence="1">
    <location>
        <begin position="51"/>
        <end position="101"/>
    </location>
</feature>
<feature type="domain" description="WDR11 TPR" evidence="5">
    <location>
        <begin position="756"/>
        <end position="876"/>
    </location>
</feature>
<gene>
    <name evidence="6" type="ORF">APUTEX25_001187</name>
</gene>
<sequence length="902" mass="92763">MDRLALLPGCPSPGEPTPIALHSSGVIACGLGASVAAYDPQQLTLASCLSLPGASDPVYSLAWHPDLPDPDSFLPPLLLASGNRDGRVCVWDAGTGSHLASWKATLARGRVKPEARDDEAGLAVVGLAWVTARPRVLAILLASGSFTVWDTRDGSVKVQKQLQAGCLGMTVDPCDRRRLCVWAASGSFTVLSVTGSQEVQQKQFQAALAAGQSMHCSFSGYPDLLFLLMAREILVFDVEYGQPAASTQLPPGMRSPLVALLSSYGHGDAGPDLLRPGGIDVLTCRHADGGLSTWRRRPGLLTYACLGTHPTGAAQKAGPALLSHASGLWGGLEEGEAVSGPRLALQVAAVAQDGSLWQWQQALVLGPGSSCSVPLRFLGTAAGLSGKIAALAACPAHVGLPGMPQATSLLAVASVTGDVTLVATRLGIGTASPLALEPVAQLSVHSAPISCLLWLGPGPRFISSSTMPLDRGGVTNRLVITDIRNRQSISIRTGVTDPSALLGLRASAAGTYLLVILRGVPSEIWRVSEDAQPVRVRQIDLPFAAVAWAGNWEGKAPSHVLAPSPRSDSVISRRDGQAPGAEASSTMTPEGMHGEEHLAFALTDGRVGMLSVRGRRIQDLRPCAPHHLELEEGEFAATAIACWHHFIFLGDAEGSVVRWDTQNGRCITLSVARGRKVMAITIGPPPSARLHPEASMVVARLAVLVSGGAVAILDLDSGGELRPALSTLSAMAPSGPGADRAGEVAWLALPEPLGAGSLLVASGVQGSSLFLLDAVPRAATQLAPARAAQAAKVVAANAASVGDSLLGVPLLCATGQPRDAVDILQDAGAWRLAAGLAARELAAADLLEVAEAGAHQSAAREGRAWEAAAALAAAGDGLGAGRMLEALGQRGLVAEVAGLLGG</sequence>
<dbReference type="Pfam" id="PF23751">
    <property type="entry name" value="Beta-prop_WDR11_1st"/>
    <property type="match status" value="1"/>
</dbReference>
<evidence type="ECO:0000259" key="3">
    <source>
        <dbReference type="Pfam" id="PF23751"/>
    </source>
</evidence>
<dbReference type="PROSITE" id="PS51257">
    <property type="entry name" value="PROKAR_LIPOPROTEIN"/>
    <property type="match status" value="1"/>
</dbReference>
<keyword evidence="1" id="KW-0853">WD repeat</keyword>
<dbReference type="PANTHER" id="PTHR14593">
    <property type="entry name" value="WD REPEAT-CONTAINING PROTEIN 11"/>
    <property type="match status" value="1"/>
</dbReference>
<evidence type="ECO:0000256" key="2">
    <source>
        <dbReference type="SAM" id="MobiDB-lite"/>
    </source>
</evidence>
<dbReference type="SMART" id="SM00320">
    <property type="entry name" value="WD40"/>
    <property type="match status" value="2"/>
</dbReference>
<comment type="caution">
    <text evidence="6">The sequence shown here is derived from an EMBL/GenBank/DDBJ whole genome shotgun (WGS) entry which is preliminary data.</text>
</comment>
<evidence type="ECO:0000313" key="7">
    <source>
        <dbReference type="Proteomes" id="UP000279271"/>
    </source>
</evidence>
<organism evidence="6 7">
    <name type="scientific">Auxenochlorella protothecoides</name>
    <name type="common">Green microalga</name>
    <name type="synonym">Chlorella protothecoides</name>
    <dbReference type="NCBI Taxonomy" id="3075"/>
    <lineage>
        <taxon>Eukaryota</taxon>
        <taxon>Viridiplantae</taxon>
        <taxon>Chlorophyta</taxon>
        <taxon>core chlorophytes</taxon>
        <taxon>Trebouxiophyceae</taxon>
        <taxon>Chlorellales</taxon>
        <taxon>Chlorellaceae</taxon>
        <taxon>Auxenochlorella</taxon>
    </lineage>
</organism>
<evidence type="ECO:0000313" key="6">
    <source>
        <dbReference type="EMBL" id="RMZ53068.1"/>
    </source>
</evidence>
<feature type="domain" description="WDR11 first beta-propeller" evidence="3">
    <location>
        <begin position="15"/>
        <end position="198"/>
    </location>
</feature>
<dbReference type="EMBL" id="QOKY01000202">
    <property type="protein sequence ID" value="RMZ53068.1"/>
    <property type="molecule type" value="Genomic_DNA"/>
</dbReference>
<name>A0A3M7KRC7_AUXPR</name>
<dbReference type="Pfam" id="PF23753">
    <property type="entry name" value="TPR_WDR11"/>
    <property type="match status" value="1"/>
</dbReference>
<dbReference type="Proteomes" id="UP000279271">
    <property type="component" value="Unassembled WGS sequence"/>
</dbReference>
<dbReference type="InterPro" id="IPR039694">
    <property type="entry name" value="WDR11"/>
</dbReference>
<dbReference type="InterPro" id="IPR015943">
    <property type="entry name" value="WD40/YVTN_repeat-like_dom_sf"/>
</dbReference>
<evidence type="ECO:0000259" key="4">
    <source>
        <dbReference type="Pfam" id="PF23752"/>
    </source>
</evidence>
<reference evidence="7" key="1">
    <citation type="journal article" date="2018" name="Algal Res.">
        <title>Characterization of plant carbon substrate utilization by Auxenochlorella protothecoides.</title>
        <authorList>
            <person name="Vogler B.W."/>
            <person name="Starkenburg S.R."/>
            <person name="Sudasinghe N."/>
            <person name="Schambach J.Y."/>
            <person name="Rollin J.A."/>
            <person name="Pattathil S."/>
            <person name="Barry A.N."/>
        </authorList>
    </citation>
    <scope>NUCLEOTIDE SEQUENCE [LARGE SCALE GENOMIC DNA]</scope>
    <source>
        <strain evidence="7">UTEX 25</strain>
    </source>
</reference>
<feature type="region of interest" description="Disordered" evidence="2">
    <location>
        <begin position="558"/>
        <end position="592"/>
    </location>
</feature>
<dbReference type="Gene3D" id="2.130.10.10">
    <property type="entry name" value="YVTN repeat-like/Quinoprotein amine dehydrogenase"/>
    <property type="match status" value="2"/>
</dbReference>
<protein>
    <submittedName>
        <fullName evidence="6">Uncharacterized protein</fullName>
    </submittedName>
</protein>
<dbReference type="PANTHER" id="PTHR14593:SF5">
    <property type="entry name" value="WD REPEAT-CONTAINING PROTEIN 11"/>
    <property type="match status" value="1"/>
</dbReference>
<evidence type="ECO:0000256" key="1">
    <source>
        <dbReference type="PROSITE-ProRule" id="PRU00221"/>
    </source>
</evidence>
<dbReference type="Pfam" id="PF23752">
    <property type="entry name" value="Beta-prop_WDR11_2nd"/>
    <property type="match status" value="1"/>
</dbReference>
<dbReference type="InterPro" id="IPR057853">
    <property type="entry name" value="Beta-prop_WDR11_2nd"/>
</dbReference>
<dbReference type="GO" id="GO:0005737">
    <property type="term" value="C:cytoplasm"/>
    <property type="evidence" value="ECO:0007669"/>
    <property type="project" value="TreeGrafter"/>
</dbReference>
<dbReference type="InterPro" id="IPR057852">
    <property type="entry name" value="Beta-prop_WDR11_1st"/>
</dbReference>
<dbReference type="InterPro" id="IPR001680">
    <property type="entry name" value="WD40_rpt"/>
</dbReference>
<proteinExistence type="predicted"/>